<reference evidence="2 3" key="1">
    <citation type="submission" date="2023-09" db="EMBL/GenBank/DDBJ databases">
        <title>Novel taxa isolated from Blanes Bay.</title>
        <authorList>
            <person name="Rey-Velasco X."/>
            <person name="Lucena T."/>
        </authorList>
    </citation>
    <scope>NUCLEOTIDE SEQUENCE [LARGE SCALE GENOMIC DNA]</scope>
    <source>
        <strain evidence="2 3">S334</strain>
    </source>
</reference>
<comment type="caution">
    <text evidence="2">The sequence shown here is derived from an EMBL/GenBank/DDBJ whole genome shotgun (WGS) entry which is preliminary data.</text>
</comment>
<accession>A0ABU3L3N9</accession>
<protein>
    <submittedName>
        <fullName evidence="2">Contractile injection system tape measure protein</fullName>
    </submittedName>
</protein>
<dbReference type="EMBL" id="JAVTTP010000001">
    <property type="protein sequence ID" value="MDT7828240.1"/>
    <property type="molecule type" value="Genomic_DNA"/>
</dbReference>
<name>A0ABU3L3N9_9FLAO</name>
<feature type="region of interest" description="Disordered" evidence="1">
    <location>
        <begin position="290"/>
        <end position="318"/>
    </location>
</feature>
<feature type="compositionally biased region" description="Basic and acidic residues" evidence="1">
    <location>
        <begin position="307"/>
        <end position="318"/>
    </location>
</feature>
<dbReference type="RefSeq" id="WP_314013451.1">
    <property type="nucleotide sequence ID" value="NZ_JAVTTP010000001.1"/>
</dbReference>
<dbReference type="InterPro" id="IPR045538">
    <property type="entry name" value="CIS_TMP"/>
</dbReference>
<dbReference type="Proteomes" id="UP001250656">
    <property type="component" value="Unassembled WGS sequence"/>
</dbReference>
<proteinExistence type="predicted"/>
<sequence length="493" mass="57148">MDNGHLIGKQVMELEIRDSKNSYALQQRVSDLVWNALVPEMERLFDRLVAPDEIVRLSRLELDLGVISLEKKEMKDLVARIIGLMEARCTEAIQRTTREDRTSRTERLRPVHQPIRGHHFNLWLYWLEHGSLPPYAVAPRPDWLNGVLETLALEDGAIEQLRSLAKDRPLVLHRLVLQHDLEILKSLVELYTGHSQTDLPDFFRELRSWRAGWRAKARQPAWRTLETELWKSVFQQVVLRRAKPSGSDLMQTLVRHPELWPYKSEFIGKPKRYAQRYPLLFKTFQKIKEDDEGNENRVPAHRPGSQIKEKGPATPRTEVRESMDDLVVPQFLSHAGMVLLHPLLKRFFEKLGLLEDTGFKDFERQCRAVLLLHDLAGGGEKTADYALVLPKFLCGMPVNLPIDHTLRLTAFEKDEGTQLLQAVIDHWGVLGNTSPDGLREGFLQREGKLIREAAGWKLFVEQKALDVLLDRLPWNLGLVKLPWMKELLYVEWR</sequence>
<keyword evidence="3" id="KW-1185">Reference proteome</keyword>
<evidence type="ECO:0000313" key="3">
    <source>
        <dbReference type="Proteomes" id="UP001250656"/>
    </source>
</evidence>
<evidence type="ECO:0000313" key="2">
    <source>
        <dbReference type="EMBL" id="MDT7828240.1"/>
    </source>
</evidence>
<dbReference type="Pfam" id="PF19268">
    <property type="entry name" value="CIS_TMP"/>
    <property type="match status" value="1"/>
</dbReference>
<evidence type="ECO:0000256" key="1">
    <source>
        <dbReference type="SAM" id="MobiDB-lite"/>
    </source>
</evidence>
<gene>
    <name evidence="2" type="ORF">RQM65_06155</name>
</gene>
<organism evidence="2 3">
    <name type="scientific">Pricia mediterranea</name>
    <dbReference type="NCBI Taxonomy" id="3076079"/>
    <lineage>
        <taxon>Bacteria</taxon>
        <taxon>Pseudomonadati</taxon>
        <taxon>Bacteroidota</taxon>
        <taxon>Flavobacteriia</taxon>
        <taxon>Flavobacteriales</taxon>
        <taxon>Flavobacteriaceae</taxon>
        <taxon>Pricia</taxon>
    </lineage>
</organism>